<evidence type="ECO:0000256" key="1">
    <source>
        <dbReference type="ARBA" id="ARBA00022553"/>
    </source>
</evidence>
<dbReference type="Gene3D" id="3.40.50.2300">
    <property type="match status" value="1"/>
</dbReference>
<dbReference type="GO" id="GO:0000160">
    <property type="term" value="P:phosphorelay signal transduction system"/>
    <property type="evidence" value="ECO:0007669"/>
    <property type="project" value="InterPro"/>
</dbReference>
<gene>
    <name evidence="7" type="primary">nreC_12</name>
    <name evidence="7" type="ORF">SDC9_38970</name>
</gene>
<reference evidence="7" key="1">
    <citation type="submission" date="2019-08" db="EMBL/GenBank/DDBJ databases">
        <authorList>
            <person name="Kucharzyk K."/>
            <person name="Murdoch R.W."/>
            <person name="Higgins S."/>
            <person name="Loffler F."/>
        </authorList>
    </citation>
    <scope>NUCLEOTIDE SEQUENCE</scope>
</reference>
<feature type="domain" description="Response regulatory" evidence="6">
    <location>
        <begin position="3"/>
        <end position="119"/>
    </location>
</feature>
<proteinExistence type="predicted"/>
<dbReference type="InterPro" id="IPR058245">
    <property type="entry name" value="NreC/VraR/RcsB-like_REC"/>
</dbReference>
<dbReference type="InterPro" id="IPR039420">
    <property type="entry name" value="WalR-like"/>
</dbReference>
<evidence type="ECO:0000259" key="5">
    <source>
        <dbReference type="PROSITE" id="PS50043"/>
    </source>
</evidence>
<evidence type="ECO:0000256" key="2">
    <source>
        <dbReference type="ARBA" id="ARBA00023015"/>
    </source>
</evidence>
<evidence type="ECO:0000256" key="3">
    <source>
        <dbReference type="ARBA" id="ARBA00023125"/>
    </source>
</evidence>
<dbReference type="SMART" id="SM00448">
    <property type="entry name" value="REC"/>
    <property type="match status" value="1"/>
</dbReference>
<evidence type="ECO:0000259" key="6">
    <source>
        <dbReference type="PROSITE" id="PS50110"/>
    </source>
</evidence>
<name>A0A644VNA2_9ZZZZ</name>
<dbReference type="InterPro" id="IPR011006">
    <property type="entry name" value="CheY-like_superfamily"/>
</dbReference>
<dbReference type="AlphaFoldDB" id="A0A644VNA2"/>
<evidence type="ECO:0000256" key="4">
    <source>
        <dbReference type="ARBA" id="ARBA00023163"/>
    </source>
</evidence>
<organism evidence="7">
    <name type="scientific">bioreactor metagenome</name>
    <dbReference type="NCBI Taxonomy" id="1076179"/>
    <lineage>
        <taxon>unclassified sequences</taxon>
        <taxon>metagenomes</taxon>
        <taxon>ecological metagenomes</taxon>
    </lineage>
</organism>
<dbReference type="PANTHER" id="PTHR43214">
    <property type="entry name" value="TWO-COMPONENT RESPONSE REGULATOR"/>
    <property type="match status" value="1"/>
</dbReference>
<accession>A0A644VNA2</accession>
<keyword evidence="1" id="KW-0597">Phosphoprotein</keyword>
<dbReference type="PANTHER" id="PTHR43214:SF41">
    <property type="entry name" value="NITRATE_NITRITE RESPONSE REGULATOR PROTEIN NARP"/>
    <property type="match status" value="1"/>
</dbReference>
<dbReference type="SUPFAM" id="SSF46894">
    <property type="entry name" value="C-terminal effector domain of the bipartite response regulators"/>
    <property type="match status" value="1"/>
</dbReference>
<dbReference type="Pfam" id="PF00072">
    <property type="entry name" value="Response_reg"/>
    <property type="match status" value="1"/>
</dbReference>
<keyword evidence="2" id="KW-0805">Transcription regulation</keyword>
<dbReference type="InterPro" id="IPR001789">
    <property type="entry name" value="Sig_transdc_resp-reg_receiver"/>
</dbReference>
<protein>
    <submittedName>
        <fullName evidence="7">Oxygen regulatory protein NreC</fullName>
    </submittedName>
</protein>
<dbReference type="Pfam" id="PF00196">
    <property type="entry name" value="GerE"/>
    <property type="match status" value="1"/>
</dbReference>
<keyword evidence="4" id="KW-0804">Transcription</keyword>
<feature type="domain" description="HTH luxR-type" evidence="5">
    <location>
        <begin position="139"/>
        <end position="206"/>
    </location>
</feature>
<dbReference type="PRINTS" id="PR00038">
    <property type="entry name" value="HTHLUXR"/>
</dbReference>
<dbReference type="SMART" id="SM00421">
    <property type="entry name" value="HTH_LUXR"/>
    <property type="match status" value="1"/>
</dbReference>
<comment type="caution">
    <text evidence="7">The sequence shown here is derived from an EMBL/GenBank/DDBJ whole genome shotgun (WGS) entry which is preliminary data.</text>
</comment>
<dbReference type="CDD" id="cd17535">
    <property type="entry name" value="REC_NarL-like"/>
    <property type="match status" value="1"/>
</dbReference>
<sequence length="210" mass="23263">MPRVVLADDHEIVRRGIAALITSKDGWEIVGEASNGHQAREIVRRTRPDLAVFDYSLPPTNGAEVLRDCLVEQPDLPVLIFTMHEDDAVILRSLQAGAWAVLRKGEETGLLEAALESLAAGEPYLRGRVGEIALRGVVNRGALEHEGLSPREREVLINLAKGFSGKEVAQILQISPKTVEIHRSSVMRKLKLRNLVELVHYAIRNHLIDP</sequence>
<dbReference type="InterPro" id="IPR000792">
    <property type="entry name" value="Tscrpt_reg_LuxR_C"/>
</dbReference>
<dbReference type="GO" id="GO:0003677">
    <property type="term" value="F:DNA binding"/>
    <property type="evidence" value="ECO:0007669"/>
    <property type="project" value="UniProtKB-KW"/>
</dbReference>
<dbReference type="EMBL" id="VSSQ01000372">
    <property type="protein sequence ID" value="MPL92848.1"/>
    <property type="molecule type" value="Genomic_DNA"/>
</dbReference>
<dbReference type="InterPro" id="IPR016032">
    <property type="entry name" value="Sig_transdc_resp-reg_C-effctor"/>
</dbReference>
<evidence type="ECO:0000313" key="7">
    <source>
        <dbReference type="EMBL" id="MPL92848.1"/>
    </source>
</evidence>
<dbReference type="PROSITE" id="PS50110">
    <property type="entry name" value="RESPONSE_REGULATORY"/>
    <property type="match status" value="1"/>
</dbReference>
<keyword evidence="3" id="KW-0238">DNA-binding</keyword>
<dbReference type="SUPFAM" id="SSF52172">
    <property type="entry name" value="CheY-like"/>
    <property type="match status" value="1"/>
</dbReference>
<dbReference type="GO" id="GO:0006355">
    <property type="term" value="P:regulation of DNA-templated transcription"/>
    <property type="evidence" value="ECO:0007669"/>
    <property type="project" value="InterPro"/>
</dbReference>
<dbReference type="PROSITE" id="PS50043">
    <property type="entry name" value="HTH_LUXR_2"/>
    <property type="match status" value="1"/>
</dbReference>
<dbReference type="CDD" id="cd06170">
    <property type="entry name" value="LuxR_C_like"/>
    <property type="match status" value="1"/>
</dbReference>